<dbReference type="InterPro" id="IPR025327">
    <property type="entry name" value="DUF4233"/>
</dbReference>
<proteinExistence type="predicted"/>
<feature type="transmembrane region" description="Helical" evidence="1">
    <location>
        <begin position="40"/>
        <end position="59"/>
    </location>
</feature>
<reference evidence="2 3" key="1">
    <citation type="submission" date="2016-06" db="EMBL/GenBank/DDBJ databases">
        <authorList>
            <person name="Olsen C.W."/>
            <person name="Carey S."/>
            <person name="Hinshaw L."/>
            <person name="Karasin A.I."/>
        </authorList>
    </citation>
    <scope>NUCLEOTIDE SEQUENCE [LARGE SCALE GENOMIC DNA]</scope>
    <source>
        <strain evidence="2 3">LZ-22</strain>
    </source>
</reference>
<evidence type="ECO:0000313" key="3">
    <source>
        <dbReference type="Proteomes" id="UP000199086"/>
    </source>
</evidence>
<keyword evidence="1" id="KW-0472">Membrane</keyword>
<dbReference type="STRING" id="1577474.GA0111570_10645"/>
<keyword evidence="1" id="KW-1133">Transmembrane helix</keyword>
<dbReference type="AlphaFoldDB" id="A0A1G6H1H0"/>
<sequence length="112" mass="11536">MLSNDNPMLRVLMTTLFFEVVVFGLSVAVMVMLDGTRPAIAGTLAGGAALLALVAGATFKRPFGQPLGWAAQVAGLALGIVTPIMFVVGGVFAGLYVAGFVLGRRLEPARTA</sequence>
<dbReference type="EMBL" id="FMYF01000006">
    <property type="protein sequence ID" value="SDB88160.1"/>
    <property type="molecule type" value="Genomic_DNA"/>
</dbReference>
<feature type="transmembrane region" description="Helical" evidence="1">
    <location>
        <begin position="12"/>
        <end position="33"/>
    </location>
</feature>
<name>A0A1G6H1H0_9ACTN</name>
<dbReference type="Proteomes" id="UP000199086">
    <property type="component" value="Unassembled WGS sequence"/>
</dbReference>
<evidence type="ECO:0008006" key="4">
    <source>
        <dbReference type="Google" id="ProtNLM"/>
    </source>
</evidence>
<gene>
    <name evidence="2" type="ORF">GA0111570_10645</name>
</gene>
<feature type="transmembrane region" description="Helical" evidence="1">
    <location>
        <begin position="71"/>
        <end position="102"/>
    </location>
</feature>
<keyword evidence="3" id="KW-1185">Reference proteome</keyword>
<organism evidence="2 3">
    <name type="scientific">Raineyella antarctica</name>
    <dbReference type="NCBI Taxonomy" id="1577474"/>
    <lineage>
        <taxon>Bacteria</taxon>
        <taxon>Bacillati</taxon>
        <taxon>Actinomycetota</taxon>
        <taxon>Actinomycetes</taxon>
        <taxon>Propionibacteriales</taxon>
        <taxon>Propionibacteriaceae</taxon>
        <taxon>Raineyella</taxon>
    </lineage>
</organism>
<keyword evidence="1" id="KW-0812">Transmembrane</keyword>
<accession>A0A1G6H1H0</accession>
<dbReference type="RefSeq" id="WP_175557444.1">
    <property type="nucleotide sequence ID" value="NZ_FMYF01000006.1"/>
</dbReference>
<protein>
    <recommendedName>
        <fullName evidence="4">DUF4233 domain-containing protein</fullName>
    </recommendedName>
</protein>
<evidence type="ECO:0000313" key="2">
    <source>
        <dbReference type="EMBL" id="SDB88160.1"/>
    </source>
</evidence>
<evidence type="ECO:0000256" key="1">
    <source>
        <dbReference type="SAM" id="Phobius"/>
    </source>
</evidence>
<dbReference type="Pfam" id="PF14017">
    <property type="entry name" value="DUF4233"/>
    <property type="match status" value="1"/>
</dbReference>